<name>A0A1H8UP34_9FIRM</name>
<proteinExistence type="predicted"/>
<dbReference type="Proteomes" id="UP000198847">
    <property type="component" value="Unassembled WGS sequence"/>
</dbReference>
<organism evidence="1 2">
    <name type="scientific">Propionispora vibrioides</name>
    <dbReference type="NCBI Taxonomy" id="112903"/>
    <lineage>
        <taxon>Bacteria</taxon>
        <taxon>Bacillati</taxon>
        <taxon>Bacillota</taxon>
        <taxon>Negativicutes</taxon>
        <taxon>Selenomonadales</taxon>
        <taxon>Sporomusaceae</taxon>
        <taxon>Propionispora</taxon>
    </lineage>
</organism>
<sequence length="41" mass="4949">MKVNKRREDIQIVVNIINNNGPTEKTNFFDLILRLWKMFAK</sequence>
<reference evidence="1 2" key="1">
    <citation type="submission" date="2016-10" db="EMBL/GenBank/DDBJ databases">
        <authorList>
            <person name="de Groot N.N."/>
        </authorList>
    </citation>
    <scope>NUCLEOTIDE SEQUENCE [LARGE SCALE GENOMIC DNA]</scope>
    <source>
        <strain evidence="1 2">DSM 13305</strain>
    </source>
</reference>
<gene>
    <name evidence="1" type="ORF">SAMN04490178_10955</name>
</gene>
<keyword evidence="2" id="KW-1185">Reference proteome</keyword>
<accession>A0A1H8UP34</accession>
<dbReference type="AlphaFoldDB" id="A0A1H8UP34"/>
<evidence type="ECO:0000313" key="1">
    <source>
        <dbReference type="EMBL" id="SEP04733.1"/>
    </source>
</evidence>
<protein>
    <submittedName>
        <fullName evidence="1">Uncharacterized protein</fullName>
    </submittedName>
</protein>
<dbReference type="STRING" id="112903.SAMN04490178_10955"/>
<evidence type="ECO:0000313" key="2">
    <source>
        <dbReference type="Proteomes" id="UP000198847"/>
    </source>
</evidence>
<dbReference type="EMBL" id="FODY01000009">
    <property type="protein sequence ID" value="SEP04733.1"/>
    <property type="molecule type" value="Genomic_DNA"/>
</dbReference>